<name>A0A8H6QI33_9EURO</name>
<comment type="caution">
    <text evidence="2">The sequence shown here is derived from an EMBL/GenBank/DDBJ whole genome shotgun (WGS) entry which is preliminary data.</text>
</comment>
<accession>A0A8H6QI33</accession>
<protein>
    <submittedName>
        <fullName evidence="2">Uncharacterized protein</fullName>
    </submittedName>
</protein>
<dbReference type="Proteomes" id="UP000662466">
    <property type="component" value="Unassembled WGS sequence"/>
</dbReference>
<sequence>MNLLVALLGIICLISLCLASEASKYSEAMYYYYAYRADNEANGANRDMGAFCTTVEPCTFGEFVDGVYNRKDPSRPLMEETDDPAALQVRSTINPKLDDATIAEMSTWNWNGGYNWEALFKTRTGLGDNRVTHKECLKKAGIRVQSVRQSASAVYETYAEGIKEALLAAQLIRRGESFAGLTRAFAEYFPTATTLPISKPAPLEDTTMTYDVADWDATATANGQELDQAQKYNAWQNQVKYPKEFKECRKYASHKAEIQALSDVYNMLGSVTTCD</sequence>
<evidence type="ECO:0000313" key="2">
    <source>
        <dbReference type="EMBL" id="KAF7173516.1"/>
    </source>
</evidence>
<reference evidence="2" key="1">
    <citation type="submission" date="2020-06" db="EMBL/GenBank/DDBJ databases">
        <title>Draft genome sequences of strains closely related to Aspergillus parafelis and Aspergillus hiratsukae.</title>
        <authorList>
            <person name="Dos Santos R.A.C."/>
            <person name="Rivero-Menendez O."/>
            <person name="Steenwyk J.L."/>
            <person name="Mead M.E."/>
            <person name="Goldman G.H."/>
            <person name="Alastruey-Izquierdo A."/>
            <person name="Rokas A."/>
        </authorList>
    </citation>
    <scope>NUCLEOTIDE SEQUENCE</scope>
    <source>
        <strain evidence="2">CNM-CM6106</strain>
    </source>
</reference>
<keyword evidence="1" id="KW-0732">Signal</keyword>
<dbReference type="AlphaFoldDB" id="A0A8H6QI33"/>
<evidence type="ECO:0000313" key="3">
    <source>
        <dbReference type="Proteomes" id="UP000662466"/>
    </source>
</evidence>
<dbReference type="EMBL" id="JACBAF010001751">
    <property type="protein sequence ID" value="KAF7173516.1"/>
    <property type="molecule type" value="Genomic_DNA"/>
</dbReference>
<gene>
    <name evidence="2" type="ORF">CNMCM6106_007606</name>
</gene>
<feature type="signal peptide" evidence="1">
    <location>
        <begin position="1"/>
        <end position="19"/>
    </location>
</feature>
<evidence type="ECO:0000256" key="1">
    <source>
        <dbReference type="SAM" id="SignalP"/>
    </source>
</evidence>
<organism evidence="2 3">
    <name type="scientific">Aspergillus hiratsukae</name>
    <dbReference type="NCBI Taxonomy" id="1194566"/>
    <lineage>
        <taxon>Eukaryota</taxon>
        <taxon>Fungi</taxon>
        <taxon>Dikarya</taxon>
        <taxon>Ascomycota</taxon>
        <taxon>Pezizomycotina</taxon>
        <taxon>Eurotiomycetes</taxon>
        <taxon>Eurotiomycetidae</taxon>
        <taxon>Eurotiales</taxon>
        <taxon>Aspergillaceae</taxon>
        <taxon>Aspergillus</taxon>
        <taxon>Aspergillus subgen. Fumigati</taxon>
    </lineage>
</organism>
<feature type="chain" id="PRO_5034966625" evidence="1">
    <location>
        <begin position="20"/>
        <end position="275"/>
    </location>
</feature>
<proteinExistence type="predicted"/>